<keyword evidence="5" id="KW-1185">Reference proteome</keyword>
<organism evidence="4 5">
    <name type="scientific">Chitinophaga lutea</name>
    <dbReference type="NCBI Taxonomy" id="2488634"/>
    <lineage>
        <taxon>Bacteria</taxon>
        <taxon>Pseudomonadati</taxon>
        <taxon>Bacteroidota</taxon>
        <taxon>Chitinophagia</taxon>
        <taxon>Chitinophagales</taxon>
        <taxon>Chitinophagaceae</taxon>
        <taxon>Chitinophaga</taxon>
    </lineage>
</organism>
<dbReference type="AlphaFoldDB" id="A0A3N4PYS0"/>
<dbReference type="InterPro" id="IPR006860">
    <property type="entry name" value="FecR"/>
</dbReference>
<feature type="domain" description="FecR protein" evidence="2">
    <location>
        <begin position="111"/>
        <end position="199"/>
    </location>
</feature>
<dbReference type="GO" id="GO:0016989">
    <property type="term" value="F:sigma factor antagonist activity"/>
    <property type="evidence" value="ECO:0007669"/>
    <property type="project" value="TreeGrafter"/>
</dbReference>
<proteinExistence type="predicted"/>
<dbReference type="InterPro" id="IPR012373">
    <property type="entry name" value="Ferrdict_sens_TM"/>
</dbReference>
<dbReference type="PANTHER" id="PTHR30273">
    <property type="entry name" value="PERIPLASMIC SIGNAL SENSOR AND SIGMA FACTOR ACTIVATOR FECR-RELATED"/>
    <property type="match status" value="1"/>
</dbReference>
<evidence type="ECO:0000259" key="3">
    <source>
        <dbReference type="Pfam" id="PF16344"/>
    </source>
</evidence>
<accession>A0A3N4PYS0</accession>
<dbReference type="PIRSF" id="PIRSF018266">
    <property type="entry name" value="FecR"/>
    <property type="match status" value="1"/>
</dbReference>
<evidence type="ECO:0000313" key="5">
    <source>
        <dbReference type="Proteomes" id="UP000278351"/>
    </source>
</evidence>
<dbReference type="Proteomes" id="UP000278351">
    <property type="component" value="Unassembled WGS sequence"/>
</dbReference>
<gene>
    <name evidence="4" type="ORF">EGT74_03160</name>
</gene>
<evidence type="ECO:0000256" key="1">
    <source>
        <dbReference type="SAM" id="Phobius"/>
    </source>
</evidence>
<dbReference type="InterPro" id="IPR032508">
    <property type="entry name" value="FecR_C"/>
</dbReference>
<evidence type="ECO:0000259" key="2">
    <source>
        <dbReference type="Pfam" id="PF04773"/>
    </source>
</evidence>
<dbReference type="RefSeq" id="WP_123845076.1">
    <property type="nucleotide sequence ID" value="NZ_RPDH01000001.1"/>
</dbReference>
<dbReference type="PANTHER" id="PTHR30273:SF2">
    <property type="entry name" value="PROTEIN FECR"/>
    <property type="match status" value="1"/>
</dbReference>
<feature type="domain" description="Protein FecR C-terminal" evidence="3">
    <location>
        <begin position="243"/>
        <end position="308"/>
    </location>
</feature>
<dbReference type="EMBL" id="RPDH01000001">
    <property type="protein sequence ID" value="RPE12565.1"/>
    <property type="molecule type" value="Genomic_DNA"/>
</dbReference>
<dbReference type="Pfam" id="PF16344">
    <property type="entry name" value="FecR_C"/>
    <property type="match status" value="1"/>
</dbReference>
<dbReference type="Pfam" id="PF04773">
    <property type="entry name" value="FecR"/>
    <property type="match status" value="1"/>
</dbReference>
<dbReference type="Gene3D" id="3.55.50.30">
    <property type="match status" value="1"/>
</dbReference>
<sequence length="313" mass="34790">MSHDHSARIRELFEKIQHNTATAEELRQFIALTEEADQQQLLPSQEWEQAAPQPLPTQLEQRLIRKAAPKKPLLRRLLPYAAAAAVVTAALIQVFRPAQTAPETWATAYANDGEIKKVMLPDSSMVTLNARSGIRYNTSAENRTVHLEGQAFFDVRADQQRPFIVCSGELSTQVLGTSFDVKAYANEKPQVAVLTGKVKVADQHGHNIVLAQGDQAQYNTGATAFNRFRADTAQMSSWQQGIINMNNKTLQEVSAELERWYSVRIVLETPGIGAHVLSGTQVNASLASTLESVCFIFNLQYSQDGTMVRIRKK</sequence>
<feature type="transmembrane region" description="Helical" evidence="1">
    <location>
        <begin position="77"/>
        <end position="95"/>
    </location>
</feature>
<dbReference type="Gene3D" id="2.60.120.1440">
    <property type="match status" value="1"/>
</dbReference>
<protein>
    <submittedName>
        <fullName evidence="4">DUF4974 domain-containing protein</fullName>
    </submittedName>
</protein>
<keyword evidence="1" id="KW-0812">Transmembrane</keyword>
<keyword evidence="1" id="KW-1133">Transmembrane helix</keyword>
<evidence type="ECO:0000313" key="4">
    <source>
        <dbReference type="EMBL" id="RPE12565.1"/>
    </source>
</evidence>
<keyword evidence="1" id="KW-0472">Membrane</keyword>
<name>A0A3N4PYS0_9BACT</name>
<reference evidence="4 5" key="1">
    <citation type="submission" date="2018-11" db="EMBL/GenBank/DDBJ databases">
        <title>Chitinophaga lutea sp.nov., isolate from arsenic contaminated soil.</title>
        <authorList>
            <person name="Zong Y."/>
        </authorList>
    </citation>
    <scope>NUCLEOTIDE SEQUENCE [LARGE SCALE GENOMIC DNA]</scope>
    <source>
        <strain evidence="4 5">ZY74</strain>
    </source>
</reference>
<comment type="caution">
    <text evidence="4">The sequence shown here is derived from an EMBL/GenBank/DDBJ whole genome shotgun (WGS) entry which is preliminary data.</text>
</comment>
<dbReference type="OrthoDB" id="704021at2"/>